<keyword evidence="2" id="KW-1185">Reference proteome</keyword>
<evidence type="ECO:0008006" key="3">
    <source>
        <dbReference type="Google" id="ProtNLM"/>
    </source>
</evidence>
<name>A0A2T1GFP2_9CYAN</name>
<evidence type="ECO:0000313" key="2">
    <source>
        <dbReference type="Proteomes" id="UP000238937"/>
    </source>
</evidence>
<sequence>MNTSDTAAEPNLVERLQANAMDSLVHGVEHHIHGSREYDHKYVVLHVFHAVELFLKARLAKHDESLVYKKNGNTIGADYTIDLLIREAHIDLSKYVEDRDPNKHPGEKQLGGNLKKLKEARHNIEHKEIGNSQDDMKIILGEAFNFLDSFVKAELGLNLKNELDKLDSIRNDEFSDIGADLDEDEIESTYRTLSMSYLFYHRHMMERGIINYKFQDYDLFVCEECEEEAVAFPDPTLDLSEIRNYKLAHCFNCWSMHSISICARCESLSASLDCSWKERPLEAYTVSRVNPTLNENEGDEYSEDIEDENFDGFCDNCQDLINEQ</sequence>
<dbReference type="EMBL" id="PVWO01000130">
    <property type="protein sequence ID" value="PSB56365.1"/>
    <property type="molecule type" value="Genomic_DNA"/>
</dbReference>
<dbReference type="AlphaFoldDB" id="A0A2T1GFP2"/>
<organism evidence="1 2">
    <name type="scientific">Chamaesiphon polymorphus CCALA 037</name>
    <dbReference type="NCBI Taxonomy" id="2107692"/>
    <lineage>
        <taxon>Bacteria</taxon>
        <taxon>Bacillati</taxon>
        <taxon>Cyanobacteriota</taxon>
        <taxon>Cyanophyceae</taxon>
        <taxon>Gomontiellales</taxon>
        <taxon>Chamaesiphonaceae</taxon>
        <taxon>Chamaesiphon</taxon>
    </lineage>
</organism>
<gene>
    <name evidence="1" type="ORF">C7B77_12130</name>
</gene>
<comment type="caution">
    <text evidence="1">The sequence shown here is derived from an EMBL/GenBank/DDBJ whole genome shotgun (WGS) entry which is preliminary data.</text>
</comment>
<accession>A0A2T1GFP2</accession>
<dbReference type="RefSeq" id="WP_106304713.1">
    <property type="nucleotide sequence ID" value="NZ_PVWO01000130.1"/>
</dbReference>
<proteinExistence type="predicted"/>
<dbReference type="OrthoDB" id="571067at2"/>
<protein>
    <recommendedName>
        <fullName evidence="3">DZIP3-like HEPN domain-containing protein</fullName>
    </recommendedName>
</protein>
<evidence type="ECO:0000313" key="1">
    <source>
        <dbReference type="EMBL" id="PSB56365.1"/>
    </source>
</evidence>
<reference evidence="1 2" key="1">
    <citation type="submission" date="2018-03" db="EMBL/GenBank/DDBJ databases">
        <title>The ancient ancestry and fast evolution of plastids.</title>
        <authorList>
            <person name="Moore K.R."/>
            <person name="Magnabosco C."/>
            <person name="Momper L."/>
            <person name="Gold D.A."/>
            <person name="Bosak T."/>
            <person name="Fournier G.P."/>
        </authorList>
    </citation>
    <scope>NUCLEOTIDE SEQUENCE [LARGE SCALE GENOMIC DNA]</scope>
    <source>
        <strain evidence="1 2">CCALA 037</strain>
    </source>
</reference>
<dbReference type="Proteomes" id="UP000238937">
    <property type="component" value="Unassembled WGS sequence"/>
</dbReference>